<dbReference type="GO" id="GO:0033316">
    <property type="term" value="P:meiotic spindle assembly checkpoint signaling"/>
    <property type="evidence" value="ECO:0007669"/>
    <property type="project" value="TreeGrafter"/>
</dbReference>
<gene>
    <name evidence="8" type="ORF">HaLaN_21510</name>
</gene>
<keyword evidence="9" id="KW-1185">Reference proteome</keyword>
<accession>A0A699ZYJ3</accession>
<dbReference type="GO" id="GO:0034501">
    <property type="term" value="P:protein localization to kinetochore"/>
    <property type="evidence" value="ECO:0007669"/>
    <property type="project" value="TreeGrafter"/>
</dbReference>
<organism evidence="8 9">
    <name type="scientific">Haematococcus lacustris</name>
    <name type="common">Green alga</name>
    <name type="synonym">Haematococcus pluvialis</name>
    <dbReference type="NCBI Taxonomy" id="44745"/>
    <lineage>
        <taxon>Eukaryota</taxon>
        <taxon>Viridiplantae</taxon>
        <taxon>Chlorophyta</taxon>
        <taxon>core chlorophytes</taxon>
        <taxon>Chlorophyceae</taxon>
        <taxon>CS clade</taxon>
        <taxon>Chlamydomonadales</taxon>
        <taxon>Haematococcaceae</taxon>
        <taxon>Haematococcus</taxon>
    </lineage>
</organism>
<dbReference type="Gene3D" id="3.30.200.20">
    <property type="entry name" value="Phosphorylase Kinase, domain 1"/>
    <property type="match status" value="1"/>
</dbReference>
<dbReference type="PROSITE" id="PS00108">
    <property type="entry name" value="PROTEIN_KINASE_ST"/>
    <property type="match status" value="1"/>
</dbReference>
<evidence type="ECO:0000256" key="6">
    <source>
        <dbReference type="SAM" id="MobiDB-lite"/>
    </source>
</evidence>
<feature type="domain" description="Protein kinase" evidence="7">
    <location>
        <begin position="1"/>
        <end position="274"/>
    </location>
</feature>
<dbReference type="GO" id="GO:0004674">
    <property type="term" value="F:protein serine/threonine kinase activity"/>
    <property type="evidence" value="ECO:0007669"/>
    <property type="project" value="UniProtKB-KW"/>
</dbReference>
<proteinExistence type="predicted"/>
<dbReference type="PANTHER" id="PTHR22974">
    <property type="entry name" value="MIXED LINEAGE PROTEIN KINASE"/>
    <property type="match status" value="1"/>
</dbReference>
<dbReference type="InterPro" id="IPR011009">
    <property type="entry name" value="Kinase-like_dom_sf"/>
</dbReference>
<evidence type="ECO:0000256" key="3">
    <source>
        <dbReference type="ARBA" id="ARBA00022741"/>
    </source>
</evidence>
<dbReference type="GO" id="GO:0005524">
    <property type="term" value="F:ATP binding"/>
    <property type="evidence" value="ECO:0007669"/>
    <property type="project" value="UniProtKB-KW"/>
</dbReference>
<dbReference type="GO" id="GO:0005634">
    <property type="term" value="C:nucleus"/>
    <property type="evidence" value="ECO:0007669"/>
    <property type="project" value="TreeGrafter"/>
</dbReference>
<dbReference type="InterPro" id="IPR008271">
    <property type="entry name" value="Ser/Thr_kinase_AS"/>
</dbReference>
<dbReference type="FunFam" id="1.10.510.10:FF:000224">
    <property type="entry name" value="serine/threonine-protein kinase mph1 isoform X1"/>
    <property type="match status" value="1"/>
</dbReference>
<dbReference type="InterPro" id="IPR000719">
    <property type="entry name" value="Prot_kinase_dom"/>
</dbReference>
<keyword evidence="1" id="KW-0723">Serine/threonine-protein kinase</keyword>
<dbReference type="GO" id="GO:0004712">
    <property type="term" value="F:protein serine/threonine/tyrosine kinase activity"/>
    <property type="evidence" value="ECO:0007669"/>
    <property type="project" value="TreeGrafter"/>
</dbReference>
<comment type="caution">
    <text evidence="8">The sequence shown here is derived from an EMBL/GenBank/DDBJ whole genome shotgun (WGS) entry which is preliminary data.</text>
</comment>
<keyword evidence="3" id="KW-0547">Nucleotide-binding</keyword>
<sequence length="309" mass="34074">VLGCNRQIYALKRVRLGNKDPEAIRGFIDEISLLKQLRSTPNIIQLVSAQVFREEGLIYMVLEYGDIDLARLLHNHEEARRARAATGSSTPASDPGRSGGGGEIDENFIRLYWQQMLQAVQGIHELRIVHSDLKPANFMLVQGQLKLIDFGIAKSIQGDTTSINRESQVGTLNYMSPEAIQGGSSNPLGGPPLKVGRPSDVWSLGCILYQMIYGRTPFADLPFIPKMNAICSDTHVIHMPAGTNPMALDVMRRCLDRNPRTRITMQELLDHPFLHPERAPSAPAPPLEAPVGQGLAALTEQQLKSIVSQ</sequence>
<keyword evidence="2" id="KW-0808">Transferase</keyword>
<name>A0A699ZYJ3_HAELA</name>
<dbReference type="Pfam" id="PF00069">
    <property type="entry name" value="Pkinase"/>
    <property type="match status" value="1"/>
</dbReference>
<dbReference type="Gene3D" id="1.10.510.10">
    <property type="entry name" value="Transferase(Phosphotransferase) domain 1"/>
    <property type="match status" value="1"/>
</dbReference>
<evidence type="ECO:0000313" key="8">
    <source>
        <dbReference type="EMBL" id="GFH23826.1"/>
    </source>
</evidence>
<keyword evidence="4 8" id="KW-0418">Kinase</keyword>
<dbReference type="SUPFAM" id="SSF56112">
    <property type="entry name" value="Protein kinase-like (PK-like)"/>
    <property type="match status" value="1"/>
</dbReference>
<evidence type="ECO:0000256" key="5">
    <source>
        <dbReference type="ARBA" id="ARBA00022840"/>
    </source>
</evidence>
<dbReference type="GO" id="GO:0098813">
    <property type="term" value="P:nuclear chromosome segregation"/>
    <property type="evidence" value="ECO:0007669"/>
    <property type="project" value="UniProtKB-ARBA"/>
</dbReference>
<dbReference type="EMBL" id="BLLF01002373">
    <property type="protein sequence ID" value="GFH23826.1"/>
    <property type="molecule type" value="Genomic_DNA"/>
</dbReference>
<reference evidence="8 9" key="1">
    <citation type="submission" date="2020-02" db="EMBL/GenBank/DDBJ databases">
        <title>Draft genome sequence of Haematococcus lacustris strain NIES-144.</title>
        <authorList>
            <person name="Morimoto D."/>
            <person name="Nakagawa S."/>
            <person name="Yoshida T."/>
            <person name="Sawayama S."/>
        </authorList>
    </citation>
    <scope>NUCLEOTIDE SEQUENCE [LARGE SCALE GENOMIC DNA]</scope>
    <source>
        <strain evidence="8 9">NIES-144</strain>
    </source>
</reference>
<dbReference type="Proteomes" id="UP000485058">
    <property type="component" value="Unassembled WGS sequence"/>
</dbReference>
<evidence type="ECO:0000256" key="2">
    <source>
        <dbReference type="ARBA" id="ARBA00022679"/>
    </source>
</evidence>
<dbReference type="SMART" id="SM00220">
    <property type="entry name" value="S_TKc"/>
    <property type="match status" value="1"/>
</dbReference>
<evidence type="ECO:0000256" key="4">
    <source>
        <dbReference type="ARBA" id="ARBA00022777"/>
    </source>
</evidence>
<dbReference type="InterPro" id="IPR027084">
    <property type="entry name" value="Mps1_cat"/>
</dbReference>
<protein>
    <submittedName>
        <fullName evidence="8">Protein kinase domain-containing protein</fullName>
    </submittedName>
</protein>
<dbReference type="GO" id="GO:0000776">
    <property type="term" value="C:kinetochore"/>
    <property type="evidence" value="ECO:0007669"/>
    <property type="project" value="TreeGrafter"/>
</dbReference>
<feature type="non-terminal residue" evidence="8">
    <location>
        <position position="1"/>
    </location>
</feature>
<feature type="non-terminal residue" evidence="8">
    <location>
        <position position="309"/>
    </location>
</feature>
<dbReference type="PIRSF" id="PIRSF000654">
    <property type="entry name" value="Integrin-linked_kinase"/>
    <property type="match status" value="1"/>
</dbReference>
<keyword evidence="5" id="KW-0067">ATP-binding</keyword>
<evidence type="ECO:0000313" key="9">
    <source>
        <dbReference type="Proteomes" id="UP000485058"/>
    </source>
</evidence>
<dbReference type="AlphaFoldDB" id="A0A699ZYJ3"/>
<evidence type="ECO:0000259" key="7">
    <source>
        <dbReference type="PROSITE" id="PS50011"/>
    </source>
</evidence>
<dbReference type="PANTHER" id="PTHR22974:SF21">
    <property type="entry name" value="DUAL SPECIFICITY PROTEIN KINASE TTK"/>
    <property type="match status" value="1"/>
</dbReference>
<evidence type="ECO:0000256" key="1">
    <source>
        <dbReference type="ARBA" id="ARBA00022527"/>
    </source>
</evidence>
<dbReference type="PROSITE" id="PS50011">
    <property type="entry name" value="PROTEIN_KINASE_DOM"/>
    <property type="match status" value="1"/>
</dbReference>
<dbReference type="GO" id="GO:0007094">
    <property type="term" value="P:mitotic spindle assembly checkpoint signaling"/>
    <property type="evidence" value="ECO:0007669"/>
    <property type="project" value="TreeGrafter"/>
</dbReference>
<feature type="region of interest" description="Disordered" evidence="6">
    <location>
        <begin position="81"/>
        <end position="101"/>
    </location>
</feature>
<dbReference type="CDD" id="cd14131">
    <property type="entry name" value="PKc_Mps1"/>
    <property type="match status" value="1"/>
</dbReference>